<name>A0A2G5PA11_9MYCO</name>
<gene>
    <name evidence="1" type="ORF">CQY22_010055</name>
</gene>
<protein>
    <submittedName>
        <fullName evidence="1">Uncharacterized protein</fullName>
    </submittedName>
</protein>
<dbReference type="STRING" id="85968.GCA_900073015_02624"/>
<dbReference type="RefSeq" id="WP_090589722.1">
    <property type="nucleotide sequence ID" value="NZ_CP104302.1"/>
</dbReference>
<evidence type="ECO:0000313" key="2">
    <source>
        <dbReference type="Proteomes" id="UP000230551"/>
    </source>
</evidence>
<proteinExistence type="predicted"/>
<comment type="caution">
    <text evidence="1">The sequence shown here is derived from an EMBL/GenBank/DDBJ whole genome shotgun (WGS) entry which is preliminary data.</text>
</comment>
<dbReference type="Proteomes" id="UP000230551">
    <property type="component" value="Unassembled WGS sequence"/>
</dbReference>
<dbReference type="EMBL" id="PDCN02000011">
    <property type="protein sequence ID" value="PIB75201.1"/>
    <property type="molecule type" value="Genomic_DNA"/>
</dbReference>
<organism evidence="1 2">
    <name type="scientific">Mycolicibacterium brumae</name>
    <dbReference type="NCBI Taxonomy" id="85968"/>
    <lineage>
        <taxon>Bacteria</taxon>
        <taxon>Bacillati</taxon>
        <taxon>Actinomycetota</taxon>
        <taxon>Actinomycetes</taxon>
        <taxon>Mycobacteriales</taxon>
        <taxon>Mycobacteriaceae</taxon>
        <taxon>Mycolicibacterium</taxon>
    </lineage>
</organism>
<dbReference type="AlphaFoldDB" id="A0A2G5PA11"/>
<reference evidence="1 2" key="1">
    <citation type="journal article" date="2017" name="Infect. Genet. Evol.">
        <title>The new phylogeny of the genus Mycobacterium: The old and the news.</title>
        <authorList>
            <person name="Tortoli E."/>
            <person name="Fedrizzi T."/>
            <person name="Meehan C.J."/>
            <person name="Trovato A."/>
            <person name="Grottola A."/>
            <person name="Giacobazzi E."/>
            <person name="Serpini G.F."/>
            <person name="Tagliazucchi S."/>
            <person name="Fabio A."/>
            <person name="Bettua C."/>
            <person name="Bertorelli R."/>
            <person name="Frascaro F."/>
            <person name="De Sanctis V."/>
            <person name="Pecorari M."/>
            <person name="Jousson O."/>
            <person name="Segata N."/>
            <person name="Cirillo D.M."/>
        </authorList>
    </citation>
    <scope>NUCLEOTIDE SEQUENCE [LARGE SCALE GENOMIC DNA]</scope>
    <source>
        <strain evidence="1 2">CIP1034565</strain>
    </source>
</reference>
<keyword evidence="2" id="KW-1185">Reference proteome</keyword>
<evidence type="ECO:0000313" key="1">
    <source>
        <dbReference type="EMBL" id="PIB75201.1"/>
    </source>
</evidence>
<accession>A0A2G5PA11</accession>
<sequence>MSETPVAVSQDPLRRSVTAVREGAAGISRVAARPGPGLCIALPGSSTAAVTGPQAALTRLAELARQLADWADGADIGGARFSEADDSARIRIAAR</sequence>